<comment type="caution">
    <text evidence="3">The sequence shown here is derived from an EMBL/GenBank/DDBJ whole genome shotgun (WGS) entry which is preliminary data.</text>
</comment>
<evidence type="ECO:0000313" key="4">
    <source>
        <dbReference type="Proteomes" id="UP000191686"/>
    </source>
</evidence>
<protein>
    <submittedName>
        <fullName evidence="3">Nuclear transport factor 2 family protein</fullName>
    </submittedName>
</protein>
<dbReference type="GO" id="GO:0030638">
    <property type="term" value="P:polyketide metabolic process"/>
    <property type="evidence" value="ECO:0007669"/>
    <property type="project" value="InterPro"/>
</dbReference>
<organism evidence="3 4">
    <name type="scientific">Burkholderia cenocepacia</name>
    <dbReference type="NCBI Taxonomy" id="95486"/>
    <lineage>
        <taxon>Bacteria</taxon>
        <taxon>Pseudomonadati</taxon>
        <taxon>Pseudomonadota</taxon>
        <taxon>Betaproteobacteria</taxon>
        <taxon>Burkholderiales</taxon>
        <taxon>Burkholderiaceae</taxon>
        <taxon>Burkholderia</taxon>
        <taxon>Burkholderia cepacia complex</taxon>
    </lineage>
</organism>
<reference evidence="3 4" key="2">
    <citation type="journal article" date="2017" name="Front. Microbiol.">
        <title>Genomics Reveals a Unique Clone of Burkholderia cenocepacia Harboring an Actively Excising Novel Genomic Island.</title>
        <authorList>
            <person name="Patil P.P."/>
            <person name="Mali S."/>
            <person name="Midha S."/>
            <person name="Gautam V."/>
            <person name="Dash L."/>
            <person name="Kumar S."/>
            <person name="Shastri J."/>
            <person name="Singhal L."/>
            <person name="Patil P.B."/>
        </authorList>
    </citation>
    <scope>NUCLEOTIDE SEQUENCE [LARGE SCALE GENOMIC DNA]</scope>
    <source>
        <strain evidence="3 4">BC-19</strain>
    </source>
</reference>
<feature type="signal peptide" evidence="1">
    <location>
        <begin position="1"/>
        <end position="26"/>
    </location>
</feature>
<dbReference type="AlphaFoldDB" id="A0A142PB62"/>
<sequence length="159" mass="17405">MSSFRSPARAVAAFVLLAASSAAALAAGPATRDLAAEEANRQLVLTFYDRFFNRHEAVEAAAVVADDYKQHNPHVPDGKQPFVSYFVGAFQKNPASRARIVRSAADGDLVYLHVHATERPGDRGEAVVDIFRVKDGKIVEHWDVIQPVPETSANRNTMF</sequence>
<evidence type="ECO:0000313" key="3">
    <source>
        <dbReference type="EMBL" id="MCW3709919.1"/>
    </source>
</evidence>
<dbReference type="Pfam" id="PF12680">
    <property type="entry name" value="SnoaL_2"/>
    <property type="match status" value="1"/>
</dbReference>
<feature type="domain" description="SnoaL-like" evidence="2">
    <location>
        <begin position="46"/>
        <end position="141"/>
    </location>
</feature>
<dbReference type="Gene3D" id="3.10.450.50">
    <property type="match status" value="1"/>
</dbReference>
<proteinExistence type="predicted"/>
<feature type="chain" id="PRO_5015050690" evidence="1">
    <location>
        <begin position="27"/>
        <end position="159"/>
    </location>
</feature>
<keyword evidence="1" id="KW-0732">Signal</keyword>
<dbReference type="PANTHER" id="PTHR38436:SF1">
    <property type="entry name" value="ESTER CYCLASE"/>
    <property type="match status" value="1"/>
</dbReference>
<dbReference type="EMBL" id="JYMX02000001">
    <property type="protein sequence ID" value="MCW3709919.1"/>
    <property type="molecule type" value="Genomic_DNA"/>
</dbReference>
<reference evidence="3 4" key="1">
    <citation type="journal article" date="2017" name="Front. Microbiol.">
        <title>Genomics reveals a unique clone of Burkholderia cenocepacia harbouring an actively excising novel genomic island.</title>
        <authorList>
            <person name="Patil P."/>
            <person name="Mali S."/>
            <person name="Midha S."/>
            <person name="Gautam V."/>
            <person name="Dash L."/>
            <person name="Kumar S."/>
            <person name="Shastri J."/>
            <person name="Singhal L."/>
            <person name="Patil P.B."/>
        </authorList>
    </citation>
    <scope>NUCLEOTIDE SEQUENCE [LARGE SCALE GENOMIC DNA]</scope>
    <source>
        <strain evidence="3 4">BC-19</strain>
    </source>
</reference>
<dbReference type="RefSeq" id="WP_006496909.1">
    <property type="nucleotide sequence ID" value="NZ_CAJPCM010000001.1"/>
</dbReference>
<dbReference type="Proteomes" id="UP000191686">
    <property type="component" value="Unassembled WGS sequence"/>
</dbReference>
<accession>A0A142PB62</accession>
<dbReference type="InterPro" id="IPR032710">
    <property type="entry name" value="NTF2-like_dom_sf"/>
</dbReference>
<evidence type="ECO:0000259" key="2">
    <source>
        <dbReference type="Pfam" id="PF12680"/>
    </source>
</evidence>
<name>A0A142PB62_9BURK</name>
<dbReference type="InterPro" id="IPR009959">
    <property type="entry name" value="Cyclase_SnoaL-like"/>
</dbReference>
<dbReference type="SUPFAM" id="SSF54427">
    <property type="entry name" value="NTF2-like"/>
    <property type="match status" value="1"/>
</dbReference>
<dbReference type="OrthoDB" id="129343at2"/>
<dbReference type="InterPro" id="IPR037401">
    <property type="entry name" value="SnoaL-like"/>
</dbReference>
<dbReference type="PANTHER" id="PTHR38436">
    <property type="entry name" value="POLYKETIDE CYCLASE SNOAL-LIKE DOMAIN"/>
    <property type="match status" value="1"/>
</dbReference>
<gene>
    <name evidence="3" type="ORF">UE95_001355</name>
</gene>
<dbReference type="GeneID" id="56562457"/>
<evidence type="ECO:0000256" key="1">
    <source>
        <dbReference type="SAM" id="SignalP"/>
    </source>
</evidence>